<comment type="caution">
    <text evidence="2">The sequence shown here is derived from an EMBL/GenBank/DDBJ whole genome shotgun (WGS) entry which is preliminary data.</text>
</comment>
<accession>C8PS28</accession>
<evidence type="ECO:0000313" key="2">
    <source>
        <dbReference type="EMBL" id="EEV19698.1"/>
    </source>
</evidence>
<proteinExistence type="predicted"/>
<organism evidence="2 3">
    <name type="scientific">Treponema vincentii ATCC 35580</name>
    <dbReference type="NCBI Taxonomy" id="596324"/>
    <lineage>
        <taxon>Bacteria</taxon>
        <taxon>Pseudomonadati</taxon>
        <taxon>Spirochaetota</taxon>
        <taxon>Spirochaetia</taxon>
        <taxon>Spirochaetales</taxon>
        <taxon>Treponemataceae</taxon>
        <taxon>Treponema</taxon>
    </lineage>
</organism>
<keyword evidence="1" id="KW-1133">Transmembrane helix</keyword>
<keyword evidence="1" id="KW-0812">Transmembrane</keyword>
<protein>
    <submittedName>
        <fullName evidence="2">Uncharacterized protein</fullName>
    </submittedName>
</protein>
<sequence length="37" mass="3941">MHAITGTAVCTVIFGTAVCMIIGAAINYNRLQQKRSS</sequence>
<keyword evidence="1" id="KW-0472">Membrane</keyword>
<gene>
    <name evidence="2" type="ORF">TREVI0001_1192</name>
</gene>
<evidence type="ECO:0000313" key="3">
    <source>
        <dbReference type="Proteomes" id="UP000004509"/>
    </source>
</evidence>
<evidence type="ECO:0000256" key="1">
    <source>
        <dbReference type="SAM" id="Phobius"/>
    </source>
</evidence>
<dbReference type="Proteomes" id="UP000004509">
    <property type="component" value="Unassembled WGS sequence"/>
</dbReference>
<dbReference type="EMBL" id="ACYH01000049">
    <property type="protein sequence ID" value="EEV19698.1"/>
    <property type="molecule type" value="Genomic_DNA"/>
</dbReference>
<reference evidence="2 3" key="1">
    <citation type="submission" date="2009-07" db="EMBL/GenBank/DDBJ databases">
        <authorList>
            <person name="Madupu R."/>
            <person name="Sebastian Y."/>
            <person name="Durkin A.S."/>
            <person name="Torralba M."/>
            <person name="Methe B."/>
            <person name="Sutton G.G."/>
            <person name="Strausberg R.L."/>
            <person name="Nelson K.E."/>
        </authorList>
    </citation>
    <scope>NUCLEOTIDE SEQUENCE [LARGE SCALE GENOMIC DNA]</scope>
    <source>
        <strain evidence="2 3">ATCC 35580</strain>
    </source>
</reference>
<name>C8PS28_9SPIR</name>
<dbReference type="STRING" id="596324.TREVI0001_1192"/>
<dbReference type="AlphaFoldDB" id="C8PS28"/>
<feature type="transmembrane region" description="Helical" evidence="1">
    <location>
        <begin position="6"/>
        <end position="28"/>
    </location>
</feature>